<keyword evidence="2" id="KW-0001">2Fe-2S</keyword>
<evidence type="ECO:0000256" key="6">
    <source>
        <dbReference type="ARBA" id="ARBA00023004"/>
    </source>
</evidence>
<dbReference type="CDD" id="cd03467">
    <property type="entry name" value="Rieske"/>
    <property type="match status" value="1"/>
</dbReference>
<keyword evidence="3" id="KW-0479">Metal-binding</keyword>
<dbReference type="GO" id="GO:0046872">
    <property type="term" value="F:metal ion binding"/>
    <property type="evidence" value="ECO:0007669"/>
    <property type="project" value="UniProtKB-KW"/>
</dbReference>
<protein>
    <recommendedName>
        <fullName evidence="9 10">Rieske domain-containing protein</fullName>
    </recommendedName>
</protein>
<dbReference type="FunFam" id="2.102.10.10:FF:000009">
    <property type="entry name" value="Rieske Fe-S domain containing"/>
    <property type="match status" value="1"/>
</dbReference>
<dbReference type="PANTHER" id="PTHR21496">
    <property type="entry name" value="FERREDOXIN-RELATED"/>
    <property type="match status" value="1"/>
</dbReference>
<evidence type="ECO:0000256" key="5">
    <source>
        <dbReference type="ARBA" id="ARBA00022990"/>
    </source>
</evidence>
<feature type="domain" description="Rieske" evidence="10">
    <location>
        <begin position="16"/>
        <end position="119"/>
    </location>
</feature>
<evidence type="ECO:0000256" key="8">
    <source>
        <dbReference type="ARBA" id="ARBA00034078"/>
    </source>
</evidence>
<sequence>MSCADRQETPSADDGRHCFGKREDIIQAKRVVKLVNGRDILVLYHEGEFYALDVHCYHSGGNLALGDIEEFGGRLCIVCPWHKYKITLLEGEGMYQPVDPSVKPLRPGPWTSKGVKQRVHSVTESNGYIYVTLNPSTEPIESDCYQTEKYRATRAKMQLQKKK</sequence>
<evidence type="ECO:0000256" key="4">
    <source>
        <dbReference type="ARBA" id="ARBA00022737"/>
    </source>
</evidence>
<evidence type="ECO:0000256" key="2">
    <source>
        <dbReference type="ARBA" id="ARBA00022714"/>
    </source>
</evidence>
<evidence type="ECO:0000313" key="11">
    <source>
        <dbReference type="EMBL" id="KAG5281203.1"/>
    </source>
</evidence>
<dbReference type="InterPro" id="IPR017941">
    <property type="entry name" value="Rieske_2Fe-2S"/>
</dbReference>
<gene>
    <name evidence="11" type="ORF">AALO_G00068530</name>
</gene>
<name>A0AAV6H1I2_9TELE</name>
<keyword evidence="6" id="KW-0408">Iron</keyword>
<dbReference type="PROSITE" id="PS51296">
    <property type="entry name" value="RIESKE"/>
    <property type="match status" value="1"/>
</dbReference>
<reference evidence="11" key="1">
    <citation type="submission" date="2020-10" db="EMBL/GenBank/DDBJ databases">
        <title>Chromosome-scale genome assembly of the Allis shad, Alosa alosa.</title>
        <authorList>
            <person name="Margot Z."/>
            <person name="Christophe K."/>
            <person name="Cabau C."/>
            <person name="Louis A."/>
            <person name="Berthelot C."/>
            <person name="Parey E."/>
            <person name="Roest Crollius H."/>
            <person name="Montfort J."/>
            <person name="Robinson-Rechavi M."/>
            <person name="Bucao C."/>
            <person name="Bouchez O."/>
            <person name="Gislard M."/>
            <person name="Lluch J."/>
            <person name="Milhes M."/>
            <person name="Lampietro C."/>
            <person name="Lopez Roques C."/>
            <person name="Donnadieu C."/>
            <person name="Braasch I."/>
            <person name="Desvignes T."/>
            <person name="Postlethwait J."/>
            <person name="Bobe J."/>
            <person name="Guiguen Y."/>
        </authorList>
    </citation>
    <scope>NUCLEOTIDE SEQUENCE</scope>
    <source>
        <strain evidence="11">M-15738</strain>
        <tissue evidence="11">Blood</tissue>
    </source>
</reference>
<evidence type="ECO:0000256" key="3">
    <source>
        <dbReference type="ARBA" id="ARBA00022723"/>
    </source>
</evidence>
<keyword evidence="1" id="KW-0597">Phosphoprotein</keyword>
<proteinExistence type="predicted"/>
<evidence type="ECO:0000256" key="7">
    <source>
        <dbReference type="ARBA" id="ARBA00023014"/>
    </source>
</evidence>
<evidence type="ECO:0000313" key="12">
    <source>
        <dbReference type="Proteomes" id="UP000823561"/>
    </source>
</evidence>
<dbReference type="InterPro" id="IPR054716">
    <property type="entry name" value="Sol_Rieske_ferrdox_dom"/>
</dbReference>
<evidence type="ECO:0000256" key="9">
    <source>
        <dbReference type="ARBA" id="ARBA00071952"/>
    </source>
</evidence>
<keyword evidence="12" id="KW-1185">Reference proteome</keyword>
<keyword evidence="5" id="KW-0007">Acetylation</keyword>
<comment type="cofactor">
    <cofactor evidence="8">
        <name>[2Fe-2S] cluster</name>
        <dbReference type="ChEBI" id="CHEBI:190135"/>
    </cofactor>
</comment>
<dbReference type="GO" id="GO:0051537">
    <property type="term" value="F:2 iron, 2 sulfur cluster binding"/>
    <property type="evidence" value="ECO:0007669"/>
    <property type="project" value="UniProtKB-KW"/>
</dbReference>
<evidence type="ECO:0000259" key="10">
    <source>
        <dbReference type="PROSITE" id="PS51296"/>
    </source>
</evidence>
<dbReference type="EMBL" id="JADWDJ010000005">
    <property type="protein sequence ID" value="KAG5281203.1"/>
    <property type="molecule type" value="Genomic_DNA"/>
</dbReference>
<comment type="caution">
    <text evidence="11">The sequence shown here is derived from an EMBL/GenBank/DDBJ whole genome shotgun (WGS) entry which is preliminary data.</text>
</comment>
<dbReference type="Gene3D" id="2.102.10.10">
    <property type="entry name" value="Rieske [2Fe-2S] iron-sulphur domain"/>
    <property type="match status" value="1"/>
</dbReference>
<keyword evidence="7" id="KW-0411">Iron-sulfur</keyword>
<dbReference type="InterPro" id="IPR036922">
    <property type="entry name" value="Rieske_2Fe-2S_sf"/>
</dbReference>
<dbReference type="Proteomes" id="UP000823561">
    <property type="component" value="Chromosome 5"/>
</dbReference>
<organism evidence="11 12">
    <name type="scientific">Alosa alosa</name>
    <name type="common">allis shad</name>
    <dbReference type="NCBI Taxonomy" id="278164"/>
    <lineage>
        <taxon>Eukaryota</taxon>
        <taxon>Metazoa</taxon>
        <taxon>Chordata</taxon>
        <taxon>Craniata</taxon>
        <taxon>Vertebrata</taxon>
        <taxon>Euteleostomi</taxon>
        <taxon>Actinopterygii</taxon>
        <taxon>Neopterygii</taxon>
        <taxon>Teleostei</taxon>
        <taxon>Clupei</taxon>
        <taxon>Clupeiformes</taxon>
        <taxon>Clupeoidei</taxon>
        <taxon>Clupeidae</taxon>
        <taxon>Alosa</taxon>
    </lineage>
</organism>
<dbReference type="PANTHER" id="PTHR21496:SF0">
    <property type="entry name" value="RIESKE DOMAIN-CONTAINING PROTEIN"/>
    <property type="match status" value="1"/>
</dbReference>
<dbReference type="Pfam" id="PF22543">
    <property type="entry name" value="Rieske_4"/>
    <property type="match status" value="1"/>
</dbReference>
<dbReference type="SUPFAM" id="SSF50022">
    <property type="entry name" value="ISP domain"/>
    <property type="match status" value="1"/>
</dbReference>
<dbReference type="AlphaFoldDB" id="A0AAV6H1I2"/>
<evidence type="ECO:0000256" key="1">
    <source>
        <dbReference type="ARBA" id="ARBA00022553"/>
    </source>
</evidence>
<accession>A0AAV6H1I2</accession>
<keyword evidence="4" id="KW-0677">Repeat</keyword>